<dbReference type="PANTHER" id="PTHR43806">
    <property type="entry name" value="PEPTIDASE S8"/>
    <property type="match status" value="1"/>
</dbReference>
<evidence type="ECO:0000313" key="9">
    <source>
        <dbReference type="Proteomes" id="UP000291485"/>
    </source>
</evidence>
<keyword evidence="2 5" id="KW-0645">Protease</keyword>
<dbReference type="Proteomes" id="UP000291485">
    <property type="component" value="Unassembled WGS sequence"/>
</dbReference>
<dbReference type="PANTHER" id="PTHR43806:SF11">
    <property type="entry name" value="CEREVISIN-RELATED"/>
    <property type="match status" value="1"/>
</dbReference>
<protein>
    <submittedName>
        <fullName evidence="8">Peptidase S8</fullName>
    </submittedName>
</protein>
<evidence type="ECO:0000256" key="5">
    <source>
        <dbReference type="PROSITE-ProRule" id="PRU01240"/>
    </source>
</evidence>
<dbReference type="OrthoDB" id="9798386at2"/>
<evidence type="ECO:0000256" key="4">
    <source>
        <dbReference type="ARBA" id="ARBA00022825"/>
    </source>
</evidence>
<dbReference type="Pfam" id="PF00082">
    <property type="entry name" value="Peptidase_S8"/>
    <property type="match status" value="1"/>
</dbReference>
<feature type="signal peptide" evidence="6">
    <location>
        <begin position="1"/>
        <end position="24"/>
    </location>
</feature>
<evidence type="ECO:0000256" key="2">
    <source>
        <dbReference type="ARBA" id="ARBA00022670"/>
    </source>
</evidence>
<feature type="active site" description="Charge relay system" evidence="5">
    <location>
        <position position="512"/>
    </location>
</feature>
<gene>
    <name evidence="8" type="ORF">EZ449_21385</name>
</gene>
<evidence type="ECO:0000256" key="3">
    <source>
        <dbReference type="ARBA" id="ARBA00022801"/>
    </source>
</evidence>
<comment type="caution">
    <text evidence="8">The sequence shown here is derived from an EMBL/GenBank/DDBJ whole genome shotgun (WGS) entry which is preliminary data.</text>
</comment>
<dbReference type="InterPro" id="IPR050131">
    <property type="entry name" value="Peptidase_S8_subtilisin-like"/>
</dbReference>
<feature type="chain" id="PRO_5020345923" evidence="6">
    <location>
        <begin position="25"/>
        <end position="589"/>
    </location>
</feature>
<dbReference type="InterPro" id="IPR036852">
    <property type="entry name" value="Peptidase_S8/S53_dom_sf"/>
</dbReference>
<keyword evidence="6" id="KW-0732">Signal</keyword>
<dbReference type="CDD" id="cd07483">
    <property type="entry name" value="Peptidases_S8_Subtilisin_Novo-like"/>
    <property type="match status" value="1"/>
</dbReference>
<dbReference type="PROSITE" id="PS51892">
    <property type="entry name" value="SUBTILASE"/>
    <property type="match status" value="1"/>
</dbReference>
<name>A0A4R0NJM5_9SPHI</name>
<keyword evidence="3 5" id="KW-0378">Hydrolase</keyword>
<keyword evidence="9" id="KW-1185">Reference proteome</keyword>
<organism evidence="8 9">
    <name type="scientific">Pedobacter frigidisoli</name>
    <dbReference type="NCBI Taxonomy" id="2530455"/>
    <lineage>
        <taxon>Bacteria</taxon>
        <taxon>Pseudomonadati</taxon>
        <taxon>Bacteroidota</taxon>
        <taxon>Sphingobacteriia</taxon>
        <taxon>Sphingobacteriales</taxon>
        <taxon>Sphingobacteriaceae</taxon>
        <taxon>Pedobacter</taxon>
    </lineage>
</organism>
<dbReference type="InterPro" id="IPR015500">
    <property type="entry name" value="Peptidase_S8_subtilisin-rel"/>
</dbReference>
<dbReference type="InterPro" id="IPR034080">
    <property type="entry name" value="Protease_P7-like_dom"/>
</dbReference>
<dbReference type="PRINTS" id="PR00723">
    <property type="entry name" value="SUBTILISIN"/>
</dbReference>
<comment type="similarity">
    <text evidence="1 5">Belongs to the peptidase S8 family.</text>
</comment>
<dbReference type="InterPro" id="IPR000209">
    <property type="entry name" value="Peptidase_S8/S53_dom"/>
</dbReference>
<dbReference type="InterPro" id="IPR022398">
    <property type="entry name" value="Peptidase_S8_His-AS"/>
</dbReference>
<dbReference type="InterPro" id="IPR023828">
    <property type="entry name" value="Peptidase_S8_Ser-AS"/>
</dbReference>
<dbReference type="PROSITE" id="PS00138">
    <property type="entry name" value="SUBTILASE_SER"/>
    <property type="match status" value="1"/>
</dbReference>
<dbReference type="PROSITE" id="PS00137">
    <property type="entry name" value="SUBTILASE_HIS"/>
    <property type="match status" value="1"/>
</dbReference>
<sequence length="589" mass="66070">MIYINFRKLTFLAFLTCINFAVFAQSKNVQLPVNWFNSDLVENGYFGISTEKAYRDLLRDKKPKQNIIVAVIDGGVDPNHPDLNSVIWTNKKEIPGNGIDDDGNGYIDDIHGWNFIGSKKGNLEFDNLEMVRLLRIYTPKYQSTTNMTPLDSAQKEEYRLYKKMVGDFGKKYEDASKTFPILMAIVKVVDSVGKVNKKQIPNLADIDNYKADDEDEEYIKTIIRRGSREDGSFEKFYKNIRDGYKQYDAMLKYNLNPKYDMRAELVGDDYSNSNQKNYGNNDVKGPDAFHGTHVSGIIGADRTNTVGIMGVANNVSIMAIRVVPTGDERDKDVANGIRYAVDNGAKVINMSFGKGYKWDKKVVDEAVKYAEEKGVLLVHAAGNDNQNNDIDENYPNKYFDSKEADAYKAIHKKPVRADFTPPKPNAQSNGMGMRPAFDRSSIVKPIPLDSAKFNLPHASNWIEVGASAYKDDDNLKADFSNYGKYNVDVFAPGFLINSTIPEGKYEEADGTSMASPVVSGLAALILSYYPQLTPAQIREIIMKSVSKVIHKVKYKNERGENMRVSFSEICVSGGIVNAYNALKLAESYK</sequence>
<dbReference type="GO" id="GO:0004252">
    <property type="term" value="F:serine-type endopeptidase activity"/>
    <property type="evidence" value="ECO:0007669"/>
    <property type="project" value="UniProtKB-UniRule"/>
</dbReference>
<reference evidence="8 9" key="1">
    <citation type="submission" date="2019-02" db="EMBL/GenBank/DDBJ databases">
        <title>Pedobacter sp. RP-3-11 sp. nov., isolated from Arctic soil.</title>
        <authorList>
            <person name="Dahal R.H."/>
        </authorList>
    </citation>
    <scope>NUCLEOTIDE SEQUENCE [LARGE SCALE GENOMIC DNA]</scope>
    <source>
        <strain evidence="8 9">RP-3-11</strain>
    </source>
</reference>
<evidence type="ECO:0000256" key="6">
    <source>
        <dbReference type="SAM" id="SignalP"/>
    </source>
</evidence>
<feature type="domain" description="Peptidase S8/S53" evidence="7">
    <location>
        <begin position="65"/>
        <end position="547"/>
    </location>
</feature>
<evidence type="ECO:0000256" key="1">
    <source>
        <dbReference type="ARBA" id="ARBA00011073"/>
    </source>
</evidence>
<evidence type="ECO:0000313" key="8">
    <source>
        <dbReference type="EMBL" id="TCC99104.1"/>
    </source>
</evidence>
<feature type="active site" description="Charge relay system" evidence="5">
    <location>
        <position position="73"/>
    </location>
</feature>
<dbReference type="Gene3D" id="3.40.50.200">
    <property type="entry name" value="Peptidase S8/S53 domain"/>
    <property type="match status" value="2"/>
</dbReference>
<keyword evidence="4 5" id="KW-0720">Serine protease</keyword>
<dbReference type="GO" id="GO:0006508">
    <property type="term" value="P:proteolysis"/>
    <property type="evidence" value="ECO:0007669"/>
    <property type="project" value="UniProtKB-KW"/>
</dbReference>
<dbReference type="SUPFAM" id="SSF52743">
    <property type="entry name" value="Subtilisin-like"/>
    <property type="match status" value="1"/>
</dbReference>
<accession>A0A4R0NJM5</accession>
<feature type="active site" description="Charge relay system" evidence="5">
    <location>
        <position position="290"/>
    </location>
</feature>
<dbReference type="EMBL" id="SJSN01000029">
    <property type="protein sequence ID" value="TCC99104.1"/>
    <property type="molecule type" value="Genomic_DNA"/>
</dbReference>
<evidence type="ECO:0000259" key="7">
    <source>
        <dbReference type="Pfam" id="PF00082"/>
    </source>
</evidence>
<proteinExistence type="inferred from homology"/>
<dbReference type="AlphaFoldDB" id="A0A4R0NJM5"/>